<gene>
    <name evidence="2" type="ORF">EX30DRAFT_196336</name>
</gene>
<keyword evidence="3" id="KW-1185">Reference proteome</keyword>
<evidence type="ECO:0000256" key="1">
    <source>
        <dbReference type="SAM" id="MobiDB-lite"/>
    </source>
</evidence>
<sequence>MCAVESPYHLRQHRRKPKPISQREIGAARPHDLAHAPGAKPPWEWNRSSGAINLWSYGAWVQHNLLVSTARFWPRCHSHVATLLNAPLALQRSDQLTFVAMVAGGDQHHHDRIRDHNRSRACKHSITVGPNAATHGRLVGYRSLVVGIRAVPPLFLSLRGGGGGVDGMGCNAVVMSRVWGGHGVSLGL</sequence>
<accession>A0A4S2MKG5</accession>
<reference evidence="2 3" key="1">
    <citation type="submission" date="2019-04" db="EMBL/GenBank/DDBJ databases">
        <title>Comparative genomics and transcriptomics to analyze fruiting body development in filamentous ascomycetes.</title>
        <authorList>
            <consortium name="DOE Joint Genome Institute"/>
            <person name="Lutkenhaus R."/>
            <person name="Traeger S."/>
            <person name="Breuer J."/>
            <person name="Kuo A."/>
            <person name="Lipzen A."/>
            <person name="Pangilinan J."/>
            <person name="Dilworth D."/>
            <person name="Sandor L."/>
            <person name="Poggeler S."/>
            <person name="Barry K."/>
            <person name="Grigoriev I.V."/>
            <person name="Nowrousian M."/>
        </authorList>
    </citation>
    <scope>NUCLEOTIDE SEQUENCE [LARGE SCALE GENOMIC DNA]</scope>
    <source>
        <strain evidence="2 3">CBS 389.68</strain>
    </source>
</reference>
<evidence type="ECO:0000313" key="3">
    <source>
        <dbReference type="Proteomes" id="UP000298138"/>
    </source>
</evidence>
<proteinExistence type="predicted"/>
<dbReference type="AlphaFoldDB" id="A0A4S2MKG5"/>
<feature type="region of interest" description="Disordered" evidence="1">
    <location>
        <begin position="1"/>
        <end position="22"/>
    </location>
</feature>
<dbReference type="InParanoid" id="A0A4S2MKG5"/>
<organism evidence="2 3">
    <name type="scientific">Ascodesmis nigricans</name>
    <dbReference type="NCBI Taxonomy" id="341454"/>
    <lineage>
        <taxon>Eukaryota</taxon>
        <taxon>Fungi</taxon>
        <taxon>Dikarya</taxon>
        <taxon>Ascomycota</taxon>
        <taxon>Pezizomycotina</taxon>
        <taxon>Pezizomycetes</taxon>
        <taxon>Pezizales</taxon>
        <taxon>Ascodesmidaceae</taxon>
        <taxon>Ascodesmis</taxon>
    </lineage>
</organism>
<dbReference type="Proteomes" id="UP000298138">
    <property type="component" value="Unassembled WGS sequence"/>
</dbReference>
<protein>
    <submittedName>
        <fullName evidence="2">Uncharacterized protein</fullName>
    </submittedName>
</protein>
<evidence type="ECO:0000313" key="2">
    <source>
        <dbReference type="EMBL" id="TGZ77491.1"/>
    </source>
</evidence>
<name>A0A4S2MKG5_9PEZI</name>
<dbReference type="EMBL" id="ML220152">
    <property type="protein sequence ID" value="TGZ77491.1"/>
    <property type="molecule type" value="Genomic_DNA"/>
</dbReference>